<dbReference type="EMBL" id="SXDP01000013">
    <property type="protein sequence ID" value="NEZ47812.1"/>
    <property type="molecule type" value="Genomic_DNA"/>
</dbReference>
<proteinExistence type="predicted"/>
<evidence type="ECO:0000313" key="6">
    <source>
        <dbReference type="Proteomes" id="UP000473885"/>
    </source>
</evidence>
<dbReference type="InterPro" id="IPR005335">
    <property type="entry name" value="Terminase_ssu"/>
</dbReference>
<dbReference type="InterPro" id="IPR052404">
    <property type="entry name" value="SPP1-like_terminase"/>
</dbReference>
<accession>A0A6M0RCB1</accession>
<keyword evidence="3" id="KW-0175">Coiled coil</keyword>
<protein>
    <recommendedName>
        <fullName evidence="4">PBSX phage terminase small subunit-like N-terminal domain-containing protein</fullName>
    </recommendedName>
</protein>
<sequence>MDWEQIKKEYIDSEGTILLKDLATKYGVKDSTVRSRKNREKWDSFIENGVATQKRNVAKISQQKQGNNIVKLSEEIIEHLEETKLTDKQKLFCIYYVKYFNATKAALKAGYSKDTARSIASENLAKPYICNEIKRLKADRFKGAFLEPEDLLQKYIDIAFADITDYLDFGKKDIELNGEGDEDSKTIEVNYVDFKDSSTIDGTIISEVKQGKDGVSIKLQDKMKALEFLAKHIGLLSIEQQEKLKNEEEKLELARRKVEIIEKQNDDLDEDISYEVIESEED</sequence>
<evidence type="ECO:0000256" key="2">
    <source>
        <dbReference type="ARBA" id="ARBA00023219"/>
    </source>
</evidence>
<gene>
    <name evidence="5" type="ORF">FDF74_11530</name>
</gene>
<evidence type="ECO:0000313" key="5">
    <source>
        <dbReference type="EMBL" id="NEZ47812.1"/>
    </source>
</evidence>
<keyword evidence="2" id="KW-0231">Viral genome packaging</keyword>
<dbReference type="Gene3D" id="1.10.10.1400">
    <property type="entry name" value="Terminase, small subunit, N-terminal DNA-binding domain, HTH motif"/>
    <property type="match status" value="1"/>
</dbReference>
<evidence type="ECO:0000259" key="4">
    <source>
        <dbReference type="Pfam" id="PF10668"/>
    </source>
</evidence>
<dbReference type="Pfam" id="PF10668">
    <property type="entry name" value="Phage_terminase"/>
    <property type="match status" value="1"/>
</dbReference>
<dbReference type="PANTHER" id="PTHR41328">
    <property type="entry name" value="TERMINASE SMALL SUBUNIT-RELATED"/>
    <property type="match status" value="1"/>
</dbReference>
<evidence type="ECO:0000256" key="1">
    <source>
        <dbReference type="ARBA" id="ARBA00022612"/>
    </source>
</evidence>
<organism evidence="5 6">
    <name type="scientific">Clostridium niameyense</name>
    <dbReference type="NCBI Taxonomy" id="1622073"/>
    <lineage>
        <taxon>Bacteria</taxon>
        <taxon>Bacillati</taxon>
        <taxon>Bacillota</taxon>
        <taxon>Clostridia</taxon>
        <taxon>Eubacteriales</taxon>
        <taxon>Clostridiaceae</taxon>
        <taxon>Clostridium</taxon>
    </lineage>
</organism>
<dbReference type="GO" id="GO:0051276">
    <property type="term" value="P:chromosome organization"/>
    <property type="evidence" value="ECO:0007669"/>
    <property type="project" value="InterPro"/>
</dbReference>
<evidence type="ECO:0000256" key="3">
    <source>
        <dbReference type="SAM" id="Coils"/>
    </source>
</evidence>
<feature type="domain" description="PBSX phage terminase small subunit-like N-terminal" evidence="4">
    <location>
        <begin position="7"/>
        <end position="54"/>
    </location>
</feature>
<dbReference type="Pfam" id="PF03592">
    <property type="entry name" value="Terminase_2"/>
    <property type="match status" value="1"/>
</dbReference>
<comment type="caution">
    <text evidence="5">The sequence shown here is derived from an EMBL/GenBank/DDBJ whole genome shotgun (WGS) entry which is preliminary data.</text>
</comment>
<name>A0A6M0RCB1_9CLOT</name>
<dbReference type="PANTHER" id="PTHR41328:SF3">
    <property type="entry name" value="PBSX PHAGE TERMINASE SMALL SUBUNIT"/>
    <property type="match status" value="1"/>
</dbReference>
<reference evidence="5 6" key="1">
    <citation type="submission" date="2019-04" db="EMBL/GenBank/DDBJ databases">
        <title>Genome sequencing of Clostridium botulinum Groups I-IV and Clostridium butyricum.</title>
        <authorList>
            <person name="Brunt J."/>
            <person name="Van Vliet A.H.M."/>
            <person name="Stringer S.C."/>
            <person name="Carter A.T."/>
            <person name="Peck M.W."/>
        </authorList>
    </citation>
    <scope>NUCLEOTIDE SEQUENCE [LARGE SCALE GENOMIC DNA]</scope>
    <source>
        <strain evidence="5 6">IFR 18/094</strain>
    </source>
</reference>
<dbReference type="InterPro" id="IPR038713">
    <property type="entry name" value="Terminase_Gp1_N_sf"/>
</dbReference>
<keyword evidence="6" id="KW-1185">Reference proteome</keyword>
<dbReference type="Proteomes" id="UP000473885">
    <property type="component" value="Unassembled WGS sequence"/>
</dbReference>
<feature type="coiled-coil region" evidence="3">
    <location>
        <begin position="237"/>
        <end position="271"/>
    </location>
</feature>
<dbReference type="AlphaFoldDB" id="A0A6M0RCB1"/>
<dbReference type="InterPro" id="IPR018925">
    <property type="entry name" value="XtmA-like_N"/>
</dbReference>
<keyword evidence="1" id="KW-1188">Viral release from host cell</keyword>